<dbReference type="EMBL" id="PVTV01000013">
    <property type="protein sequence ID" value="PRY98046.1"/>
    <property type="molecule type" value="Genomic_DNA"/>
</dbReference>
<comment type="caution">
    <text evidence="2">The sequence shown here is derived from an EMBL/GenBank/DDBJ whole genome shotgun (WGS) entry which is preliminary data.</text>
</comment>
<protein>
    <submittedName>
        <fullName evidence="2">Uncharacterized protein</fullName>
    </submittedName>
</protein>
<evidence type="ECO:0000313" key="2">
    <source>
        <dbReference type="EMBL" id="PRY98046.1"/>
    </source>
</evidence>
<gene>
    <name evidence="2" type="ORF">BCM14_1763</name>
</gene>
<accession>A0A2T0XGH9</accession>
<dbReference type="RefSeq" id="WP_106227607.1">
    <property type="nucleotide sequence ID" value="NZ_PVTV01000013.1"/>
</dbReference>
<organism evidence="2 3">
    <name type="scientific">Jezberella montanilacus</name>
    <dbReference type="NCBI Taxonomy" id="323426"/>
    <lineage>
        <taxon>Bacteria</taxon>
        <taxon>Pseudomonadati</taxon>
        <taxon>Pseudomonadota</taxon>
        <taxon>Betaproteobacteria</taxon>
        <taxon>Burkholderiales</taxon>
        <taxon>Alcaligenaceae</taxon>
        <taxon>Jezberella</taxon>
    </lineage>
</organism>
<name>A0A2T0XGH9_9BURK</name>
<evidence type="ECO:0000313" key="3">
    <source>
        <dbReference type="Proteomes" id="UP000238308"/>
    </source>
</evidence>
<keyword evidence="3" id="KW-1185">Reference proteome</keyword>
<reference evidence="2 3" key="1">
    <citation type="submission" date="2018-03" db="EMBL/GenBank/DDBJ databases">
        <title>Genomic Encyclopedia of Type Strains, Phase III (KMG-III): the genomes of soil and plant-associated and newly described type strains.</title>
        <authorList>
            <person name="Whitman W."/>
        </authorList>
    </citation>
    <scope>NUCLEOTIDE SEQUENCE [LARGE SCALE GENOMIC DNA]</scope>
    <source>
        <strain evidence="2 3">MWH-P2sevCIIIb</strain>
    </source>
</reference>
<proteinExistence type="predicted"/>
<dbReference type="Proteomes" id="UP000238308">
    <property type="component" value="Unassembled WGS sequence"/>
</dbReference>
<keyword evidence="1" id="KW-0472">Membrane</keyword>
<keyword evidence="1" id="KW-0812">Transmembrane</keyword>
<dbReference type="OrthoDB" id="8939888at2"/>
<dbReference type="AlphaFoldDB" id="A0A2T0XGH9"/>
<evidence type="ECO:0000256" key="1">
    <source>
        <dbReference type="SAM" id="Phobius"/>
    </source>
</evidence>
<feature type="transmembrane region" description="Helical" evidence="1">
    <location>
        <begin position="48"/>
        <end position="68"/>
    </location>
</feature>
<sequence>MEIRLARLEAIIPSLATREDLACLETRMNASINRVESTLHSELTKQTWRIVALLAGLLPSLFAAAVYVTRYAN</sequence>
<keyword evidence="1" id="KW-1133">Transmembrane helix</keyword>